<feature type="domain" description="PEX14-like helix-turn-helix" evidence="2">
    <location>
        <begin position="2"/>
        <end position="64"/>
    </location>
</feature>
<dbReference type="AlphaFoldDB" id="A0A9P6E790"/>
<dbReference type="Pfam" id="PF25871">
    <property type="entry name" value="HTH_76"/>
    <property type="match status" value="1"/>
</dbReference>
<gene>
    <name evidence="3" type="ORF">CPB83DRAFT_723735</name>
</gene>
<feature type="non-terminal residue" evidence="3">
    <location>
        <position position="129"/>
    </location>
</feature>
<sequence>LDDFLAYRFDTDEAFQQGLSSILGARAVEINSPDEFEAEMILRAKIFYFNKTTGRNIDMNEVKDLVDKGAIHQASVKNDDTRVLTFAELRELIESGKTDQIPNNKVIPDRLNALEPSQTKAIPRKKPWE</sequence>
<name>A0A9P6E790_9AGAR</name>
<dbReference type="Pfam" id="PF17733">
    <property type="entry name" value="KPWE_dom"/>
    <property type="match status" value="1"/>
</dbReference>
<evidence type="ECO:0000259" key="2">
    <source>
        <dbReference type="Pfam" id="PF25871"/>
    </source>
</evidence>
<protein>
    <submittedName>
        <fullName evidence="3">Uncharacterized protein</fullName>
    </submittedName>
</protein>
<keyword evidence="4" id="KW-1185">Reference proteome</keyword>
<dbReference type="OrthoDB" id="9936937at2759"/>
<organism evidence="3 4">
    <name type="scientific">Crepidotus variabilis</name>
    <dbReference type="NCBI Taxonomy" id="179855"/>
    <lineage>
        <taxon>Eukaryota</taxon>
        <taxon>Fungi</taxon>
        <taxon>Dikarya</taxon>
        <taxon>Basidiomycota</taxon>
        <taxon>Agaricomycotina</taxon>
        <taxon>Agaricomycetes</taxon>
        <taxon>Agaricomycetidae</taxon>
        <taxon>Agaricales</taxon>
        <taxon>Agaricineae</taxon>
        <taxon>Crepidotaceae</taxon>
        <taxon>Crepidotus</taxon>
    </lineage>
</organism>
<dbReference type="InterPro" id="IPR040554">
    <property type="entry name" value="KPWE_PEX14_dom"/>
</dbReference>
<proteinExistence type="predicted"/>
<comment type="caution">
    <text evidence="3">The sequence shown here is derived from an EMBL/GenBank/DDBJ whole genome shotgun (WGS) entry which is preliminary data.</text>
</comment>
<dbReference type="PANTHER" id="PTHR36855">
    <property type="entry name" value="CHROMOSOME 10, WHOLE GENOME SHOTGUN SEQUENCE"/>
    <property type="match status" value="1"/>
</dbReference>
<accession>A0A9P6E790</accession>
<reference evidence="3" key="1">
    <citation type="submission" date="2020-11" db="EMBL/GenBank/DDBJ databases">
        <authorList>
            <consortium name="DOE Joint Genome Institute"/>
            <person name="Ahrendt S."/>
            <person name="Riley R."/>
            <person name="Andreopoulos W."/>
            <person name="Labutti K."/>
            <person name="Pangilinan J."/>
            <person name="Ruiz-Duenas F.J."/>
            <person name="Barrasa J.M."/>
            <person name="Sanchez-Garcia M."/>
            <person name="Camarero S."/>
            <person name="Miyauchi S."/>
            <person name="Serrano A."/>
            <person name="Linde D."/>
            <person name="Babiker R."/>
            <person name="Drula E."/>
            <person name="Ayuso-Fernandez I."/>
            <person name="Pacheco R."/>
            <person name="Padilla G."/>
            <person name="Ferreira P."/>
            <person name="Barriuso J."/>
            <person name="Kellner H."/>
            <person name="Castanera R."/>
            <person name="Alfaro M."/>
            <person name="Ramirez L."/>
            <person name="Pisabarro A.G."/>
            <person name="Kuo A."/>
            <person name="Tritt A."/>
            <person name="Lipzen A."/>
            <person name="He G."/>
            <person name="Yan M."/>
            <person name="Ng V."/>
            <person name="Cullen D."/>
            <person name="Martin F."/>
            <person name="Rosso M.-N."/>
            <person name="Henrissat B."/>
            <person name="Hibbett D."/>
            <person name="Martinez A.T."/>
            <person name="Grigoriev I.V."/>
        </authorList>
    </citation>
    <scope>NUCLEOTIDE SEQUENCE</scope>
    <source>
        <strain evidence="3">CBS 506.95</strain>
    </source>
</reference>
<dbReference type="EMBL" id="MU157910">
    <property type="protein sequence ID" value="KAF9523814.1"/>
    <property type="molecule type" value="Genomic_DNA"/>
</dbReference>
<dbReference type="InterPro" id="IPR058841">
    <property type="entry name" value="HTH_76"/>
</dbReference>
<dbReference type="Proteomes" id="UP000807306">
    <property type="component" value="Unassembled WGS sequence"/>
</dbReference>
<feature type="non-terminal residue" evidence="3">
    <location>
        <position position="1"/>
    </location>
</feature>
<evidence type="ECO:0000313" key="4">
    <source>
        <dbReference type="Proteomes" id="UP000807306"/>
    </source>
</evidence>
<feature type="domain" description="Peroxisomal membrane protein PEX14-like KPWE" evidence="1">
    <location>
        <begin position="82"/>
        <end position="129"/>
    </location>
</feature>
<evidence type="ECO:0000259" key="1">
    <source>
        <dbReference type="Pfam" id="PF17733"/>
    </source>
</evidence>
<evidence type="ECO:0000313" key="3">
    <source>
        <dbReference type="EMBL" id="KAF9523814.1"/>
    </source>
</evidence>
<dbReference type="PANTHER" id="PTHR36855:SF1">
    <property type="entry name" value="PEROXISOME MEMBRANE ANCHOR PROTEIN PEX14P N-TERMINAL DOMAIN-CONTAINING PROTEIN"/>
    <property type="match status" value="1"/>
</dbReference>